<keyword evidence="3" id="KW-1185">Reference proteome</keyword>
<feature type="compositionally biased region" description="Basic and acidic residues" evidence="1">
    <location>
        <begin position="116"/>
        <end position="144"/>
    </location>
</feature>
<accession>A0A9J5W9X6</accession>
<protein>
    <submittedName>
        <fullName evidence="2">Uncharacterized protein</fullName>
    </submittedName>
</protein>
<gene>
    <name evidence="2" type="ORF">H5410_061524</name>
</gene>
<feature type="compositionally biased region" description="Low complexity" evidence="1">
    <location>
        <begin position="35"/>
        <end position="46"/>
    </location>
</feature>
<feature type="region of interest" description="Disordered" evidence="1">
    <location>
        <begin position="1"/>
        <end position="76"/>
    </location>
</feature>
<dbReference type="AlphaFoldDB" id="A0A9J5W9X6"/>
<feature type="region of interest" description="Disordered" evidence="1">
    <location>
        <begin position="116"/>
        <end position="153"/>
    </location>
</feature>
<proteinExistence type="predicted"/>
<evidence type="ECO:0000313" key="2">
    <source>
        <dbReference type="EMBL" id="KAG5571758.1"/>
    </source>
</evidence>
<organism evidence="2 3">
    <name type="scientific">Solanum commersonii</name>
    <name type="common">Commerson's wild potato</name>
    <name type="synonym">Commerson's nightshade</name>
    <dbReference type="NCBI Taxonomy" id="4109"/>
    <lineage>
        <taxon>Eukaryota</taxon>
        <taxon>Viridiplantae</taxon>
        <taxon>Streptophyta</taxon>
        <taxon>Embryophyta</taxon>
        <taxon>Tracheophyta</taxon>
        <taxon>Spermatophyta</taxon>
        <taxon>Magnoliopsida</taxon>
        <taxon>eudicotyledons</taxon>
        <taxon>Gunneridae</taxon>
        <taxon>Pentapetalae</taxon>
        <taxon>asterids</taxon>
        <taxon>lamiids</taxon>
        <taxon>Solanales</taxon>
        <taxon>Solanaceae</taxon>
        <taxon>Solanoideae</taxon>
        <taxon>Solaneae</taxon>
        <taxon>Solanum</taxon>
    </lineage>
</organism>
<feature type="compositionally biased region" description="Basic and acidic residues" evidence="1">
    <location>
        <begin position="1"/>
        <end position="18"/>
    </location>
</feature>
<evidence type="ECO:0000256" key="1">
    <source>
        <dbReference type="SAM" id="MobiDB-lite"/>
    </source>
</evidence>
<feature type="compositionally biased region" description="Basic and acidic residues" evidence="1">
    <location>
        <begin position="47"/>
        <end position="62"/>
    </location>
</feature>
<name>A0A9J5W9X6_SOLCO</name>
<dbReference type="Proteomes" id="UP000824120">
    <property type="component" value="Chromosome 12"/>
</dbReference>
<dbReference type="OrthoDB" id="1327605at2759"/>
<comment type="caution">
    <text evidence="2">The sequence shown here is derived from an EMBL/GenBank/DDBJ whole genome shotgun (WGS) entry which is preliminary data.</text>
</comment>
<evidence type="ECO:0000313" key="3">
    <source>
        <dbReference type="Proteomes" id="UP000824120"/>
    </source>
</evidence>
<dbReference type="EMBL" id="JACXVP010000012">
    <property type="protein sequence ID" value="KAG5571758.1"/>
    <property type="molecule type" value="Genomic_DNA"/>
</dbReference>
<reference evidence="2 3" key="1">
    <citation type="submission" date="2020-09" db="EMBL/GenBank/DDBJ databases">
        <title>De no assembly of potato wild relative species, Solanum commersonii.</title>
        <authorList>
            <person name="Cho K."/>
        </authorList>
    </citation>
    <scope>NUCLEOTIDE SEQUENCE [LARGE SCALE GENOMIC DNA]</scope>
    <source>
        <strain evidence="2">LZ3.2</strain>
        <tissue evidence="2">Leaf</tissue>
    </source>
</reference>
<sequence length="290" mass="33334">MVHKEGKIRTKTTTREGTDNEVMDTAGCSNENMEEQNNTQDTQQQERSTRWDKAQKKKESGRIKKQQAALSITSTRSRTIANSRNIDTDLQGEIVSLVIKNPKDIIKGQGKTIVNKDNRTEDIDPGVHEKNRNQDIDNSIHKQPDLNPAPADTRDEYDEVFHDVKFMETKVETINRGEERIAQSDDKLTRVNINSEYQEMDLHRRKDQRTYGDIYEVPKRPEAEMRTFEDNCPSLQSSEKCSRQWCTSQCITDDDSNMLTAIPTIQEIRDRAFDMDKDSVPGPDGLSGYF</sequence>